<dbReference type="HAMAP" id="MF_00528">
    <property type="entry name" value="Maf"/>
    <property type="match status" value="1"/>
</dbReference>
<feature type="active site" description="Proton acceptor" evidence="4">
    <location>
        <position position="75"/>
    </location>
</feature>
<comment type="caution">
    <text evidence="4">Lacks conserved residue(s) required for the propagation of feature annotation.</text>
</comment>
<dbReference type="InterPro" id="IPR003697">
    <property type="entry name" value="Maf-like"/>
</dbReference>
<keyword evidence="3 4" id="KW-0546">Nucleotide metabolism</keyword>
<dbReference type="CDD" id="cd00555">
    <property type="entry name" value="Maf"/>
    <property type="match status" value="1"/>
</dbReference>
<comment type="function">
    <text evidence="4">Nucleoside triphosphate pyrophosphatase. May have a dual role in cell division arrest and in preventing the incorporation of modified nucleotides into cellular nucleic acids.</text>
</comment>
<evidence type="ECO:0000256" key="3">
    <source>
        <dbReference type="ARBA" id="ARBA00023080"/>
    </source>
</evidence>
<evidence type="ECO:0000256" key="2">
    <source>
        <dbReference type="ARBA" id="ARBA00022801"/>
    </source>
</evidence>
<evidence type="ECO:0000313" key="6">
    <source>
        <dbReference type="Proteomes" id="UP001202550"/>
    </source>
</evidence>
<comment type="caution">
    <text evidence="5">The sequence shown here is derived from an EMBL/GenBank/DDBJ whole genome shotgun (WGS) entry which is preliminary data.</text>
</comment>
<comment type="similarity">
    <text evidence="4">Belongs to the Maf family.</text>
</comment>
<name>A0ABT0LYY7_9RHOB</name>
<evidence type="ECO:0000256" key="4">
    <source>
        <dbReference type="HAMAP-Rule" id="MF_00528"/>
    </source>
</evidence>
<organism evidence="5 6">
    <name type="scientific">Roseinatronobacter domitianus</name>
    <dbReference type="NCBI Taxonomy" id="2940293"/>
    <lineage>
        <taxon>Bacteria</taxon>
        <taxon>Pseudomonadati</taxon>
        <taxon>Pseudomonadota</taxon>
        <taxon>Alphaproteobacteria</taxon>
        <taxon>Rhodobacterales</taxon>
        <taxon>Paracoccaceae</taxon>
        <taxon>Roseinatronobacter</taxon>
    </lineage>
</organism>
<evidence type="ECO:0000256" key="1">
    <source>
        <dbReference type="ARBA" id="ARBA00001968"/>
    </source>
</evidence>
<gene>
    <name evidence="5" type="ORF">M3N55_03685</name>
</gene>
<proteinExistence type="inferred from homology"/>
<comment type="cofactor">
    <cofactor evidence="1 4">
        <name>a divalent metal cation</name>
        <dbReference type="ChEBI" id="CHEBI:60240"/>
    </cofactor>
</comment>
<dbReference type="PANTHER" id="PTHR43213:SF5">
    <property type="entry name" value="BIFUNCTIONAL DTTP_UTP PYROPHOSPHATASE_METHYLTRANSFERASE PROTEIN-RELATED"/>
    <property type="match status" value="1"/>
</dbReference>
<dbReference type="PANTHER" id="PTHR43213">
    <property type="entry name" value="BIFUNCTIONAL DTTP/UTP PYROPHOSPHATASE/METHYLTRANSFERASE PROTEIN-RELATED"/>
    <property type="match status" value="1"/>
</dbReference>
<dbReference type="Gene3D" id="3.90.950.10">
    <property type="match status" value="1"/>
</dbReference>
<comment type="catalytic activity">
    <reaction evidence="4">
        <text>a ribonucleoside 5'-triphosphate + H2O = a ribonucleoside 5'-phosphate + diphosphate + H(+)</text>
        <dbReference type="Rhea" id="RHEA:23996"/>
        <dbReference type="ChEBI" id="CHEBI:15377"/>
        <dbReference type="ChEBI" id="CHEBI:15378"/>
        <dbReference type="ChEBI" id="CHEBI:33019"/>
        <dbReference type="ChEBI" id="CHEBI:58043"/>
        <dbReference type="ChEBI" id="CHEBI:61557"/>
        <dbReference type="EC" id="3.6.1.9"/>
    </reaction>
</comment>
<dbReference type="Pfam" id="PF02545">
    <property type="entry name" value="Maf"/>
    <property type="match status" value="1"/>
</dbReference>
<sequence length="198" mass="21698">MHMVLVLASASRVRADMLRRAGVAVDVAPARIDEGAIRDALLAEGAPPRDIADALAEGKARKISGRHAGLVLGCDQVLSLRGKIYEKPNSPEDARAQLQALRGHTHQLLSAAVLYADGEPVWRHVGVARLTMRMFNDRYLDDYIARNWPDIGESVGAYKLEEEGVRLFAQVTGDYFTILGLPLLELLNYLALRGEIDG</sequence>
<keyword evidence="4" id="KW-0963">Cytoplasm</keyword>
<keyword evidence="2 4" id="KW-0378">Hydrolase</keyword>
<comment type="subcellular location">
    <subcellularLocation>
        <location evidence="4">Cytoplasm</location>
    </subcellularLocation>
</comment>
<reference evidence="5 6" key="1">
    <citation type="submission" date="2022-05" db="EMBL/GenBank/DDBJ databases">
        <title>Seasonal and diel survey of microbial diversity of the Tyrrhenian coast.</title>
        <authorList>
            <person name="Gattoni G."/>
            <person name="Corral P."/>
        </authorList>
    </citation>
    <scope>NUCLEOTIDE SEQUENCE [LARGE SCALE GENOMIC DNA]</scope>
    <source>
        <strain evidence="5 6">V10</strain>
    </source>
</reference>
<comment type="catalytic activity">
    <reaction evidence="4">
        <text>a 2'-deoxyribonucleoside 5'-triphosphate + H2O = a 2'-deoxyribonucleoside 5'-phosphate + diphosphate + H(+)</text>
        <dbReference type="Rhea" id="RHEA:44644"/>
        <dbReference type="ChEBI" id="CHEBI:15377"/>
        <dbReference type="ChEBI" id="CHEBI:15378"/>
        <dbReference type="ChEBI" id="CHEBI:33019"/>
        <dbReference type="ChEBI" id="CHEBI:61560"/>
        <dbReference type="ChEBI" id="CHEBI:65317"/>
        <dbReference type="EC" id="3.6.1.9"/>
    </reaction>
</comment>
<dbReference type="EMBL" id="JALZWP010000002">
    <property type="protein sequence ID" value="MCL1627822.1"/>
    <property type="molecule type" value="Genomic_DNA"/>
</dbReference>
<dbReference type="Proteomes" id="UP001202550">
    <property type="component" value="Unassembled WGS sequence"/>
</dbReference>
<accession>A0ABT0LYY7</accession>
<dbReference type="EC" id="3.6.1.9" evidence="4"/>
<dbReference type="SUPFAM" id="SSF52972">
    <property type="entry name" value="ITPase-like"/>
    <property type="match status" value="1"/>
</dbReference>
<keyword evidence="6" id="KW-1185">Reference proteome</keyword>
<dbReference type="InterPro" id="IPR029001">
    <property type="entry name" value="ITPase-like_fam"/>
</dbReference>
<protein>
    <recommendedName>
        <fullName evidence="4">Nucleoside triphosphate pyrophosphatase</fullName>
        <ecNumber evidence="4">3.6.1.9</ecNumber>
    </recommendedName>
    <alternativeName>
        <fullName evidence="4">Nucleotide pyrophosphatase</fullName>
        <shortName evidence="4">Nucleotide PPase</shortName>
    </alternativeName>
</protein>
<evidence type="ECO:0000313" key="5">
    <source>
        <dbReference type="EMBL" id="MCL1627822.1"/>
    </source>
</evidence>
<dbReference type="PIRSF" id="PIRSF006305">
    <property type="entry name" value="Maf"/>
    <property type="match status" value="1"/>
</dbReference>